<gene>
    <name evidence="2" type="ORF">scyTo_0014842</name>
</gene>
<protein>
    <recommendedName>
        <fullName evidence="1">UMA domain-containing protein</fullName>
    </recommendedName>
</protein>
<dbReference type="Proteomes" id="UP000288216">
    <property type="component" value="Unassembled WGS sequence"/>
</dbReference>
<dbReference type="AlphaFoldDB" id="A0A401NVX3"/>
<reference evidence="2 3" key="1">
    <citation type="journal article" date="2018" name="Nat. Ecol. Evol.">
        <title>Shark genomes provide insights into elasmobranch evolution and the origin of vertebrates.</title>
        <authorList>
            <person name="Hara Y"/>
            <person name="Yamaguchi K"/>
            <person name="Onimaru K"/>
            <person name="Kadota M"/>
            <person name="Koyanagi M"/>
            <person name="Keeley SD"/>
            <person name="Tatsumi K"/>
            <person name="Tanaka K"/>
            <person name="Motone F"/>
            <person name="Kageyama Y"/>
            <person name="Nozu R"/>
            <person name="Adachi N"/>
            <person name="Nishimura O"/>
            <person name="Nakagawa R"/>
            <person name="Tanegashima C"/>
            <person name="Kiyatake I"/>
            <person name="Matsumoto R"/>
            <person name="Murakumo K"/>
            <person name="Nishida K"/>
            <person name="Terakita A"/>
            <person name="Kuratani S"/>
            <person name="Sato K"/>
            <person name="Hyodo S Kuraku.S."/>
        </authorList>
    </citation>
    <scope>NUCLEOTIDE SEQUENCE [LARGE SCALE GENOMIC DNA]</scope>
</reference>
<evidence type="ECO:0000259" key="1">
    <source>
        <dbReference type="PROSITE" id="PS51497"/>
    </source>
</evidence>
<evidence type="ECO:0000313" key="3">
    <source>
        <dbReference type="Proteomes" id="UP000288216"/>
    </source>
</evidence>
<dbReference type="InterPro" id="IPR023340">
    <property type="entry name" value="UMA"/>
</dbReference>
<feature type="domain" description="UMA" evidence="1">
    <location>
        <begin position="1"/>
        <end position="32"/>
    </location>
</feature>
<accession>A0A401NVX3</accession>
<keyword evidence="3" id="KW-1185">Reference proteome</keyword>
<sequence>VPNANIRNFQIKSHAEIENEYNYSFMTEKTAAARLLPTAS</sequence>
<name>A0A401NVX3_SCYTO</name>
<comment type="caution">
    <text evidence="2">The sequence shown here is derived from an EMBL/GenBank/DDBJ whole genome shotgun (WGS) entry which is preliminary data.</text>
</comment>
<dbReference type="EMBL" id="BFAA01008126">
    <property type="protein sequence ID" value="GCB65031.1"/>
    <property type="molecule type" value="Genomic_DNA"/>
</dbReference>
<dbReference type="PROSITE" id="PS51497">
    <property type="entry name" value="UMA"/>
    <property type="match status" value="1"/>
</dbReference>
<proteinExistence type="predicted"/>
<dbReference type="OrthoDB" id="8947640at2759"/>
<feature type="non-terminal residue" evidence="2">
    <location>
        <position position="1"/>
    </location>
</feature>
<evidence type="ECO:0000313" key="2">
    <source>
        <dbReference type="EMBL" id="GCB65031.1"/>
    </source>
</evidence>
<organism evidence="2 3">
    <name type="scientific">Scyliorhinus torazame</name>
    <name type="common">Cloudy catshark</name>
    <name type="synonym">Catulus torazame</name>
    <dbReference type="NCBI Taxonomy" id="75743"/>
    <lineage>
        <taxon>Eukaryota</taxon>
        <taxon>Metazoa</taxon>
        <taxon>Chordata</taxon>
        <taxon>Craniata</taxon>
        <taxon>Vertebrata</taxon>
        <taxon>Chondrichthyes</taxon>
        <taxon>Elasmobranchii</taxon>
        <taxon>Galeomorphii</taxon>
        <taxon>Galeoidea</taxon>
        <taxon>Carcharhiniformes</taxon>
        <taxon>Scyliorhinidae</taxon>
        <taxon>Scyliorhinus</taxon>
    </lineage>
</organism>